<evidence type="ECO:0000259" key="4">
    <source>
        <dbReference type="Pfam" id="PF17853"/>
    </source>
</evidence>
<dbReference type="InterPro" id="IPR041522">
    <property type="entry name" value="CdaR_GGDEF"/>
</dbReference>
<dbReference type="Pfam" id="PF13556">
    <property type="entry name" value="HTH_30"/>
    <property type="match status" value="1"/>
</dbReference>
<keyword evidence="6" id="KW-1185">Reference proteome</keyword>
<name>A0ABU9LLU3_9BACL</name>
<evidence type="ECO:0000259" key="3">
    <source>
        <dbReference type="Pfam" id="PF13556"/>
    </source>
</evidence>
<feature type="domain" description="PucR C-terminal helix-turn-helix" evidence="3">
    <location>
        <begin position="284"/>
        <end position="331"/>
    </location>
</feature>
<feature type="domain" description="CdaR GGDEF-like" evidence="4">
    <location>
        <begin position="137"/>
        <end position="228"/>
    </location>
</feature>
<evidence type="ECO:0000259" key="2">
    <source>
        <dbReference type="Pfam" id="PF05651"/>
    </source>
</evidence>
<dbReference type="EMBL" id="JBCEWA010000007">
    <property type="protein sequence ID" value="MEL5988757.1"/>
    <property type="molecule type" value="Genomic_DNA"/>
</dbReference>
<dbReference type="PANTHER" id="PTHR33744">
    <property type="entry name" value="CARBOHYDRATE DIACID REGULATOR"/>
    <property type="match status" value="1"/>
</dbReference>
<evidence type="ECO:0000256" key="1">
    <source>
        <dbReference type="ARBA" id="ARBA00006754"/>
    </source>
</evidence>
<reference evidence="5 6" key="1">
    <citation type="submission" date="2024-04" db="EMBL/GenBank/DDBJ databases">
        <authorList>
            <person name="Wu Y.S."/>
            <person name="Zhang L."/>
        </authorList>
    </citation>
    <scope>NUCLEOTIDE SEQUENCE [LARGE SCALE GENOMIC DNA]</scope>
    <source>
        <strain evidence="5 6">KG-01</strain>
    </source>
</reference>
<proteinExistence type="inferred from homology"/>
<dbReference type="Pfam" id="PF17853">
    <property type="entry name" value="GGDEF_2"/>
    <property type="match status" value="1"/>
</dbReference>
<feature type="domain" description="Putative sugar diacid recognition" evidence="2">
    <location>
        <begin position="9"/>
        <end position="133"/>
    </location>
</feature>
<dbReference type="InterPro" id="IPR025736">
    <property type="entry name" value="PucR_C-HTH_dom"/>
</dbReference>
<dbReference type="PANTHER" id="PTHR33744:SF16">
    <property type="entry name" value="CARBOHYDRATE DIACID REGULATOR"/>
    <property type="match status" value="1"/>
</dbReference>
<accession>A0ABU9LLU3</accession>
<dbReference type="Gene3D" id="1.10.10.2840">
    <property type="entry name" value="PucR C-terminal helix-turn-helix domain"/>
    <property type="match status" value="1"/>
</dbReference>
<organism evidence="5 6">
    <name type="scientific">Kurthia gibsonii</name>
    <dbReference type="NCBI Taxonomy" id="33946"/>
    <lineage>
        <taxon>Bacteria</taxon>
        <taxon>Bacillati</taxon>
        <taxon>Bacillota</taxon>
        <taxon>Bacilli</taxon>
        <taxon>Bacillales</taxon>
        <taxon>Caryophanaceae</taxon>
        <taxon>Kurthia</taxon>
    </lineage>
</organism>
<dbReference type="Pfam" id="PF05651">
    <property type="entry name" value="Diacid_rec"/>
    <property type="match status" value="1"/>
</dbReference>
<comment type="similarity">
    <text evidence="1">Belongs to the CdaR family.</text>
</comment>
<dbReference type="InterPro" id="IPR008599">
    <property type="entry name" value="Diacid_rec"/>
</dbReference>
<gene>
    <name evidence="5" type="ORF">AAF454_10145</name>
</gene>
<dbReference type="RefSeq" id="WP_068453182.1">
    <property type="nucleotide sequence ID" value="NZ_JALKQX010000002.1"/>
</dbReference>
<sequence>MYDLHIIGDQIVRELGQLIQEQIIVTNQQGMIKASTEPERVGSFHEGSLLAMRKKQILHMKQSEVEKLQGVRPGMVFPIIIQNEPIGVIGVTGDPKHISQYGMLVKRLAEMLISDFIHQRDHVQKEQFLAQLLQGMSEKEVRRGAKELKMEAAQLYRIVIVEDVLREWMHEHVKKELFTAIHQGQYAILLPADQELTFLYDWQQKVGIGGSYLLEQIKTSYEEAKTALLYCSKERPVVQEKELTMELIVADITRERAMKFVSRVCGSLVKDSILFEHMYLRIMTDWTLNELASYLHIHRNTLNYRLMKIEEKLGYKLTDVKGRANLYMSCLLIEKFQLYDFVQMHK</sequence>
<protein>
    <submittedName>
        <fullName evidence="5">Sugar diacid recognition domain-containing protein</fullName>
    </submittedName>
</protein>
<dbReference type="InterPro" id="IPR051448">
    <property type="entry name" value="CdaR-like_regulators"/>
</dbReference>
<evidence type="ECO:0000313" key="6">
    <source>
        <dbReference type="Proteomes" id="UP001398420"/>
    </source>
</evidence>
<dbReference type="InterPro" id="IPR042070">
    <property type="entry name" value="PucR_C-HTH_sf"/>
</dbReference>
<comment type="caution">
    <text evidence="5">The sequence shown here is derived from an EMBL/GenBank/DDBJ whole genome shotgun (WGS) entry which is preliminary data.</text>
</comment>
<dbReference type="Proteomes" id="UP001398420">
    <property type="component" value="Unassembled WGS sequence"/>
</dbReference>
<evidence type="ECO:0000313" key="5">
    <source>
        <dbReference type="EMBL" id="MEL5988757.1"/>
    </source>
</evidence>